<sequence>PSKTTNSATEFDTELFQTDICELSQELPRHADDSNPVQDDNQDFSPEYAITFRKSRDKRKRKTPKFTAVNQQKPSQPVTQHRSPKHQLLLYQREQTTRINPTKKIPINMSISSQPRSPSTKLHTINHKLQHSILPEATLTRKHNTRNLLAVNNKSKSSILLSTNYCLQTLILYFLYLPLLCLPIMYTHPILVLSTPLKILYNLPLLQSNPHSFIYQTTFLYVSTRTLS</sequence>
<evidence type="ECO:0000313" key="3">
    <source>
        <dbReference type="EMBL" id="VUZ49993.1"/>
    </source>
</evidence>
<reference evidence="3 4" key="1">
    <citation type="submission" date="2019-07" db="EMBL/GenBank/DDBJ databases">
        <authorList>
            <person name="Jastrzebski P J."/>
            <person name="Paukszto L."/>
            <person name="Jastrzebski P J."/>
        </authorList>
    </citation>
    <scope>NUCLEOTIDE SEQUENCE [LARGE SCALE GENOMIC DNA]</scope>
    <source>
        <strain evidence="3 4">WMS-il1</strain>
    </source>
</reference>
<keyword evidence="2" id="KW-0812">Transmembrane</keyword>
<keyword evidence="2" id="KW-0472">Membrane</keyword>
<name>A0A564YTG1_HYMDI</name>
<dbReference type="AlphaFoldDB" id="A0A564YTG1"/>
<feature type="non-terminal residue" evidence="3">
    <location>
        <position position="1"/>
    </location>
</feature>
<keyword evidence="4" id="KW-1185">Reference proteome</keyword>
<protein>
    <submittedName>
        <fullName evidence="3">Uncharacterized protein</fullName>
    </submittedName>
</protein>
<organism evidence="3 4">
    <name type="scientific">Hymenolepis diminuta</name>
    <name type="common">Rat tapeworm</name>
    <dbReference type="NCBI Taxonomy" id="6216"/>
    <lineage>
        <taxon>Eukaryota</taxon>
        <taxon>Metazoa</taxon>
        <taxon>Spiralia</taxon>
        <taxon>Lophotrochozoa</taxon>
        <taxon>Platyhelminthes</taxon>
        <taxon>Cestoda</taxon>
        <taxon>Eucestoda</taxon>
        <taxon>Cyclophyllidea</taxon>
        <taxon>Hymenolepididae</taxon>
        <taxon>Hymenolepis</taxon>
    </lineage>
</organism>
<accession>A0A564YTG1</accession>
<feature type="compositionally biased region" description="Polar residues" evidence="1">
    <location>
        <begin position="68"/>
        <end position="81"/>
    </location>
</feature>
<dbReference type="Proteomes" id="UP000321570">
    <property type="component" value="Unassembled WGS sequence"/>
</dbReference>
<evidence type="ECO:0000313" key="4">
    <source>
        <dbReference type="Proteomes" id="UP000321570"/>
    </source>
</evidence>
<feature type="compositionally biased region" description="Basic residues" evidence="1">
    <location>
        <begin position="53"/>
        <end position="64"/>
    </location>
</feature>
<evidence type="ECO:0000256" key="2">
    <source>
        <dbReference type="SAM" id="Phobius"/>
    </source>
</evidence>
<feature type="transmembrane region" description="Helical" evidence="2">
    <location>
        <begin position="170"/>
        <end position="193"/>
    </location>
</feature>
<evidence type="ECO:0000256" key="1">
    <source>
        <dbReference type="SAM" id="MobiDB-lite"/>
    </source>
</evidence>
<keyword evidence="2" id="KW-1133">Transmembrane helix</keyword>
<feature type="region of interest" description="Disordered" evidence="1">
    <location>
        <begin position="24"/>
        <end position="86"/>
    </location>
</feature>
<proteinExistence type="predicted"/>
<dbReference type="EMBL" id="CABIJS010000344">
    <property type="protein sequence ID" value="VUZ49993.1"/>
    <property type="molecule type" value="Genomic_DNA"/>
</dbReference>
<gene>
    <name evidence="3" type="ORF">WMSIL1_LOCUS9034</name>
</gene>